<dbReference type="PANTHER" id="PTHR47062:SF1">
    <property type="entry name" value="SMALL HEAT SHOCK PROTEIN IBPA"/>
    <property type="match status" value="1"/>
</dbReference>
<evidence type="ECO:0000256" key="3">
    <source>
        <dbReference type="RuleBase" id="RU003616"/>
    </source>
</evidence>
<protein>
    <submittedName>
        <fullName evidence="5">HSP20 family molecular chaperone IbpA</fullName>
    </submittedName>
</protein>
<organism evidence="5 6">
    <name type="scientific">Bradyrhizobium algeriense</name>
    <dbReference type="NCBI Taxonomy" id="634784"/>
    <lineage>
        <taxon>Bacteria</taxon>
        <taxon>Pseudomonadati</taxon>
        <taxon>Pseudomonadota</taxon>
        <taxon>Alphaproteobacteria</taxon>
        <taxon>Hyphomicrobiales</taxon>
        <taxon>Nitrobacteraceae</taxon>
        <taxon>Bradyrhizobium</taxon>
    </lineage>
</organism>
<dbReference type="SUPFAM" id="SSF49764">
    <property type="entry name" value="HSP20-like chaperones"/>
    <property type="match status" value="1"/>
</dbReference>
<evidence type="ECO:0000313" key="5">
    <source>
        <dbReference type="EMBL" id="MEH2559442.1"/>
    </source>
</evidence>
<sequence length="157" mass="17768">MGRRKGPSKSLREDFVMSRVPSLSSPFLLGFDEIERALDRVVKGADGYPPYNIERCDRANGQPERLRITLAVAGFTRDQLDVTTEENQLVIRGRQQDDKARQYIHRGIAARHFQRTFVLAEGMLVLGADLKNGLLSIDLARPEPERVVKTIAINEHE</sequence>
<dbReference type="InterPro" id="IPR002068">
    <property type="entry name" value="A-crystallin/Hsp20_dom"/>
</dbReference>
<dbReference type="Pfam" id="PF00011">
    <property type="entry name" value="HSP20"/>
    <property type="match status" value="1"/>
</dbReference>
<evidence type="ECO:0000259" key="4">
    <source>
        <dbReference type="PROSITE" id="PS01031"/>
    </source>
</evidence>
<name>A0ABU8BLK1_9BRAD</name>
<comment type="caution">
    <text evidence="5">The sequence shown here is derived from an EMBL/GenBank/DDBJ whole genome shotgun (WGS) entry which is preliminary data.</text>
</comment>
<evidence type="ECO:0000313" key="6">
    <source>
        <dbReference type="Proteomes" id="UP001364224"/>
    </source>
</evidence>
<reference evidence="5 6" key="1">
    <citation type="submission" date="2024-02" db="EMBL/GenBank/DDBJ databases">
        <title>Adaptive strategies in a cosmopolitan and abundant soil bacterium.</title>
        <authorList>
            <person name="Carini P."/>
        </authorList>
    </citation>
    <scope>NUCLEOTIDE SEQUENCE [LARGE SCALE GENOMIC DNA]</scope>
    <source>
        <strain evidence="5 6">AZCC 1608</strain>
    </source>
</reference>
<accession>A0ABU8BLK1</accession>
<evidence type="ECO:0000256" key="1">
    <source>
        <dbReference type="ARBA" id="ARBA00023016"/>
    </source>
</evidence>
<dbReference type="Gene3D" id="2.60.40.790">
    <property type="match status" value="1"/>
</dbReference>
<proteinExistence type="inferred from homology"/>
<dbReference type="EMBL" id="JAZHRV010000001">
    <property type="protein sequence ID" value="MEH2559442.1"/>
    <property type="molecule type" value="Genomic_DNA"/>
</dbReference>
<feature type="domain" description="SHSP" evidence="4">
    <location>
        <begin position="42"/>
        <end position="156"/>
    </location>
</feature>
<dbReference type="CDD" id="cd06470">
    <property type="entry name" value="ACD_IbpA-B_like"/>
    <property type="match status" value="1"/>
</dbReference>
<dbReference type="InterPro" id="IPR008978">
    <property type="entry name" value="HSP20-like_chaperone"/>
</dbReference>
<dbReference type="PANTHER" id="PTHR47062">
    <property type="match status" value="1"/>
</dbReference>
<keyword evidence="6" id="KW-1185">Reference proteome</keyword>
<gene>
    <name evidence="5" type="ORF">V1286_006971</name>
</gene>
<dbReference type="PROSITE" id="PS01031">
    <property type="entry name" value="SHSP"/>
    <property type="match status" value="1"/>
</dbReference>
<dbReference type="Proteomes" id="UP001364224">
    <property type="component" value="Unassembled WGS sequence"/>
</dbReference>
<keyword evidence="1" id="KW-0346">Stress response</keyword>
<evidence type="ECO:0000256" key="2">
    <source>
        <dbReference type="PROSITE-ProRule" id="PRU00285"/>
    </source>
</evidence>
<comment type="similarity">
    <text evidence="2 3">Belongs to the small heat shock protein (HSP20) family.</text>
</comment>
<dbReference type="InterPro" id="IPR037913">
    <property type="entry name" value="ACD_IbpA/B"/>
</dbReference>